<organism evidence="5 6">
    <name type="scientific">Gnathostoma spinigerum</name>
    <dbReference type="NCBI Taxonomy" id="75299"/>
    <lineage>
        <taxon>Eukaryota</taxon>
        <taxon>Metazoa</taxon>
        <taxon>Ecdysozoa</taxon>
        <taxon>Nematoda</taxon>
        <taxon>Chromadorea</taxon>
        <taxon>Rhabditida</taxon>
        <taxon>Spirurina</taxon>
        <taxon>Gnathostomatomorpha</taxon>
        <taxon>Gnathostomatoidea</taxon>
        <taxon>Gnathostomatidae</taxon>
        <taxon>Gnathostoma</taxon>
    </lineage>
</organism>
<feature type="compositionally biased region" description="Polar residues" evidence="4">
    <location>
        <begin position="532"/>
        <end position="541"/>
    </location>
</feature>
<dbReference type="Pfam" id="PF14559">
    <property type="entry name" value="TPR_19"/>
    <property type="match status" value="1"/>
</dbReference>
<proteinExistence type="predicted"/>
<dbReference type="GO" id="GO:0005634">
    <property type="term" value="C:nucleus"/>
    <property type="evidence" value="ECO:0007669"/>
    <property type="project" value="UniProtKB-ARBA"/>
</dbReference>
<name>A0ABD6EYG8_9BILA</name>
<dbReference type="InterPro" id="IPR011990">
    <property type="entry name" value="TPR-like_helical_dom_sf"/>
</dbReference>
<evidence type="ECO:0000256" key="2">
    <source>
        <dbReference type="ARBA" id="ARBA00022803"/>
    </source>
</evidence>
<dbReference type="PANTHER" id="PTHR14027:SF2">
    <property type="entry name" value="RNA POLYMERASE-ASSOCIATED PROTEIN CTR9 HOMOLOG"/>
    <property type="match status" value="1"/>
</dbReference>
<dbReference type="FunFam" id="1.25.40.10:FF:000322">
    <property type="entry name" value="RNA polymerase-associated protein CTR9 homolog"/>
    <property type="match status" value="1"/>
</dbReference>
<feature type="region of interest" description="Disordered" evidence="4">
    <location>
        <begin position="387"/>
        <end position="640"/>
    </location>
</feature>
<keyword evidence="2" id="KW-0802">TPR repeat</keyword>
<sequence>MFDDAEQLYKKILHEKQSYIDCYMRLGCLARDKGQIYESSVWFKEGMGINQAHPDAWSLIGNLHMSKCEWAPAQKKFEYILKIPELHDDTYSFVALGNVWLETLFSVHRKKEKDKDYRERALMMFSKALKVNPKNIWAANGIGCILAQKGHIQEARDIFAQVREATADFPDVWINIAHVYMEQKQYVAAVQMYDNCMKKFNRQNDVSLLQYLSRAYYKAGKLTECRQILEKATVEAPDNFMVKFNYAFVLQKLATQMLRDDKSSLEMVTGAVEDLKIAERIFTYIASNRDETMSQARLVNRSVSSAEAHACNDLLKQAQTYVQRAKAQDEEEQRQRQRQIEERQALRLQQEAEAKEREERSRREREALKQARQEYVEKTKEILRLPNIVEEKKSRGGGGGGGRRRKGGEGDEFVNDSSDMGDWTSGHTAEHSRKKKSGDKRKGRKRHEREEMSSGRSGAEEEIDEMQRRIESRKRSKKRRAEEKRDTELSTKQKMKVKSREFLPSDEDSSDNDNRKRVRRSMSHRSSDSEHNASSPGQRQLSPNDSDNSSANHSDEHRRRDHSSDGSAESSRNSPEPIRHRVRSSSGRSDATNSEDDNPRRSSEESGGENQQKRVKRRVISSDEGASDLSDRGPAPSDSD</sequence>
<dbReference type="SUPFAM" id="SSF48452">
    <property type="entry name" value="TPR-like"/>
    <property type="match status" value="2"/>
</dbReference>
<reference evidence="5 6" key="1">
    <citation type="submission" date="2024-08" db="EMBL/GenBank/DDBJ databases">
        <title>Gnathostoma spinigerum genome.</title>
        <authorList>
            <person name="Gonzalez-Bertolin B."/>
            <person name="Monzon S."/>
            <person name="Zaballos A."/>
            <person name="Jimenez P."/>
            <person name="Dekumyoy P."/>
            <person name="Varona S."/>
            <person name="Cuesta I."/>
            <person name="Sumanam S."/>
            <person name="Adisakwattana P."/>
            <person name="Gasser R.B."/>
            <person name="Hernandez-Gonzalez A."/>
            <person name="Young N.D."/>
            <person name="Perteguer M.J."/>
        </authorList>
    </citation>
    <scope>NUCLEOTIDE SEQUENCE [LARGE SCALE GENOMIC DNA]</scope>
    <source>
        <strain evidence="5">AL3</strain>
        <tissue evidence="5">Liver</tissue>
    </source>
</reference>
<evidence type="ECO:0000313" key="6">
    <source>
        <dbReference type="Proteomes" id="UP001608902"/>
    </source>
</evidence>
<protein>
    <submittedName>
        <fullName evidence="5">Uncharacterized protein</fullName>
    </submittedName>
</protein>
<keyword evidence="3" id="KW-0175">Coiled coil</keyword>
<gene>
    <name evidence="5" type="ORF">AB6A40_008832</name>
</gene>
<feature type="compositionally biased region" description="Basic and acidic residues" evidence="4">
    <location>
        <begin position="480"/>
        <end position="491"/>
    </location>
</feature>
<feature type="compositionally biased region" description="Basic and acidic residues" evidence="4">
    <location>
        <begin position="553"/>
        <end position="564"/>
    </location>
</feature>
<dbReference type="Proteomes" id="UP001608902">
    <property type="component" value="Unassembled WGS sequence"/>
</dbReference>
<comment type="caution">
    <text evidence="5">The sequence shown here is derived from an EMBL/GenBank/DDBJ whole genome shotgun (WGS) entry which is preliminary data.</text>
</comment>
<feature type="compositionally biased region" description="Low complexity" evidence="4">
    <location>
        <begin position="542"/>
        <end position="552"/>
    </location>
</feature>
<evidence type="ECO:0000313" key="5">
    <source>
        <dbReference type="EMBL" id="MFH4982123.1"/>
    </source>
</evidence>
<dbReference type="PANTHER" id="PTHR14027">
    <property type="entry name" value="RNA POLYMERASE-ASSOCIATED PROTEIN CTR9"/>
    <property type="match status" value="1"/>
</dbReference>
<accession>A0ABD6EYG8</accession>
<evidence type="ECO:0000256" key="1">
    <source>
        <dbReference type="ARBA" id="ARBA00022737"/>
    </source>
</evidence>
<dbReference type="Gene3D" id="1.25.40.10">
    <property type="entry name" value="Tetratricopeptide repeat domain"/>
    <property type="match status" value="1"/>
</dbReference>
<feature type="compositionally biased region" description="Basic residues" evidence="4">
    <location>
        <begin position="432"/>
        <end position="447"/>
    </location>
</feature>
<evidence type="ECO:0000256" key="4">
    <source>
        <dbReference type="SAM" id="MobiDB-lite"/>
    </source>
</evidence>
<feature type="coiled-coil region" evidence="3">
    <location>
        <begin position="315"/>
        <end position="381"/>
    </location>
</feature>
<dbReference type="EMBL" id="JBGFUD010008534">
    <property type="protein sequence ID" value="MFH4982123.1"/>
    <property type="molecule type" value="Genomic_DNA"/>
</dbReference>
<dbReference type="InterPro" id="IPR031101">
    <property type="entry name" value="Ctr9"/>
</dbReference>
<dbReference type="AlphaFoldDB" id="A0ABD6EYG8"/>
<dbReference type="SMART" id="SM00028">
    <property type="entry name" value="TPR"/>
    <property type="match status" value="5"/>
</dbReference>
<keyword evidence="6" id="KW-1185">Reference proteome</keyword>
<evidence type="ECO:0000256" key="3">
    <source>
        <dbReference type="SAM" id="Coils"/>
    </source>
</evidence>
<dbReference type="InterPro" id="IPR019734">
    <property type="entry name" value="TPR_rpt"/>
</dbReference>
<feature type="compositionally biased region" description="Polar residues" evidence="4">
    <location>
        <begin position="565"/>
        <end position="574"/>
    </location>
</feature>
<keyword evidence="1" id="KW-0677">Repeat</keyword>